<dbReference type="EMBL" id="PCWK01000006">
    <property type="protein sequence ID" value="PIR02824.1"/>
    <property type="molecule type" value="Genomic_DNA"/>
</dbReference>
<dbReference type="SUPFAM" id="SSF82708">
    <property type="entry name" value="R3H domain"/>
    <property type="match status" value="1"/>
</dbReference>
<dbReference type="InterPro" id="IPR015946">
    <property type="entry name" value="KH_dom-like_a/b"/>
</dbReference>
<feature type="domain" description="R3H" evidence="1">
    <location>
        <begin position="90"/>
        <end position="156"/>
    </location>
</feature>
<dbReference type="PANTHER" id="PTHR35800">
    <property type="entry name" value="PROTEIN JAG"/>
    <property type="match status" value="1"/>
</dbReference>
<accession>A0A2H0N1Q8</accession>
<dbReference type="Proteomes" id="UP000231139">
    <property type="component" value="Unassembled WGS sequence"/>
</dbReference>
<dbReference type="Gene3D" id="3.30.300.20">
    <property type="match status" value="1"/>
</dbReference>
<dbReference type="Pfam" id="PF01424">
    <property type="entry name" value="R3H"/>
    <property type="match status" value="1"/>
</dbReference>
<sequence>MDKSTSILKDTTEELLKIIGFDVDIKEESDQNDSTIININASDGGMLIGQGGATLTALQHLIRLIVAKRMQADDVLEQKRFVLDINHYRQGRTEALKDLILDKVDQVIRSQRTISLSPMPSYERRIIHLALKGNPNILCQSEGEGEERHIVIKPIEKLT</sequence>
<dbReference type="GO" id="GO:0003723">
    <property type="term" value="F:RNA binding"/>
    <property type="evidence" value="ECO:0007669"/>
    <property type="project" value="InterPro"/>
</dbReference>
<name>A0A2H0N1Q8_9BACT</name>
<proteinExistence type="predicted"/>
<dbReference type="InterPro" id="IPR036867">
    <property type="entry name" value="R3H_dom_sf"/>
</dbReference>
<evidence type="ECO:0000259" key="1">
    <source>
        <dbReference type="PROSITE" id="PS51061"/>
    </source>
</evidence>
<dbReference type="InterPro" id="IPR034079">
    <property type="entry name" value="R3H_KhpB"/>
</dbReference>
<dbReference type="Pfam" id="PF13083">
    <property type="entry name" value="KH_KhpA-B"/>
    <property type="match status" value="1"/>
</dbReference>
<dbReference type="SMART" id="SM00393">
    <property type="entry name" value="R3H"/>
    <property type="match status" value="1"/>
</dbReference>
<dbReference type="InterPro" id="IPR039247">
    <property type="entry name" value="KhpB"/>
</dbReference>
<protein>
    <recommendedName>
        <fullName evidence="1">R3H domain-containing protein</fullName>
    </recommendedName>
</protein>
<gene>
    <name evidence="2" type="ORF">COV62_00325</name>
</gene>
<organism evidence="2 3">
    <name type="scientific">Candidatus Nealsonbacteria bacterium CG11_big_fil_rev_8_21_14_0_20_35_11</name>
    <dbReference type="NCBI Taxonomy" id="1974713"/>
    <lineage>
        <taxon>Bacteria</taxon>
        <taxon>Candidatus Nealsoniibacteriota</taxon>
    </lineage>
</organism>
<dbReference type="InterPro" id="IPR001374">
    <property type="entry name" value="R3H_dom"/>
</dbReference>
<evidence type="ECO:0000313" key="2">
    <source>
        <dbReference type="EMBL" id="PIR02824.1"/>
    </source>
</evidence>
<dbReference type="PANTHER" id="PTHR35800:SF1">
    <property type="entry name" value="RNA-BINDING PROTEIN KHPB"/>
    <property type="match status" value="1"/>
</dbReference>
<dbReference type="PROSITE" id="PS51061">
    <property type="entry name" value="R3H"/>
    <property type="match status" value="1"/>
</dbReference>
<dbReference type="CDD" id="cd02644">
    <property type="entry name" value="R3H_jag"/>
    <property type="match status" value="1"/>
</dbReference>
<evidence type="ECO:0000313" key="3">
    <source>
        <dbReference type="Proteomes" id="UP000231139"/>
    </source>
</evidence>
<dbReference type="AlphaFoldDB" id="A0A2H0N1Q8"/>
<dbReference type="Gene3D" id="3.30.1370.50">
    <property type="entry name" value="R3H-like domain"/>
    <property type="match status" value="1"/>
</dbReference>
<comment type="caution">
    <text evidence="2">The sequence shown here is derived from an EMBL/GenBank/DDBJ whole genome shotgun (WGS) entry which is preliminary data.</text>
</comment>
<reference evidence="2 3" key="1">
    <citation type="submission" date="2017-09" db="EMBL/GenBank/DDBJ databases">
        <title>Depth-based differentiation of microbial function through sediment-hosted aquifers and enrichment of novel symbionts in the deep terrestrial subsurface.</title>
        <authorList>
            <person name="Probst A.J."/>
            <person name="Ladd B."/>
            <person name="Jarett J.K."/>
            <person name="Geller-Mcgrath D.E."/>
            <person name="Sieber C.M."/>
            <person name="Emerson J.B."/>
            <person name="Anantharaman K."/>
            <person name="Thomas B.C."/>
            <person name="Malmstrom R."/>
            <person name="Stieglmeier M."/>
            <person name="Klingl A."/>
            <person name="Woyke T."/>
            <person name="Ryan C.M."/>
            <person name="Banfield J.F."/>
        </authorList>
    </citation>
    <scope>NUCLEOTIDE SEQUENCE [LARGE SCALE GENOMIC DNA]</scope>
    <source>
        <strain evidence="2">CG11_big_fil_rev_8_21_14_0_20_35_11</strain>
    </source>
</reference>